<gene>
    <name evidence="2" type="ORF">RclHR1_00940001</name>
</gene>
<evidence type="ECO:0000256" key="1">
    <source>
        <dbReference type="SAM" id="MobiDB-lite"/>
    </source>
</evidence>
<reference evidence="2 3" key="1">
    <citation type="submission" date="2017-11" db="EMBL/GenBank/DDBJ databases">
        <title>The genome of Rhizophagus clarus HR1 reveals common genetic basis of auxotrophy among arbuscular mycorrhizal fungi.</title>
        <authorList>
            <person name="Kobayashi Y."/>
        </authorList>
    </citation>
    <scope>NUCLEOTIDE SEQUENCE [LARGE SCALE GENOMIC DNA]</scope>
    <source>
        <strain evidence="2 3">HR1</strain>
    </source>
</reference>
<evidence type="ECO:0000313" key="2">
    <source>
        <dbReference type="EMBL" id="GBC10160.1"/>
    </source>
</evidence>
<protein>
    <submittedName>
        <fullName evidence="2">Uncharacterized protein</fullName>
    </submittedName>
</protein>
<feature type="region of interest" description="Disordered" evidence="1">
    <location>
        <begin position="65"/>
        <end position="92"/>
    </location>
</feature>
<dbReference type="Proteomes" id="UP000247702">
    <property type="component" value="Unassembled WGS sequence"/>
</dbReference>
<accession>A0A2Z6SHL0</accession>
<sequence length="161" mass="18270">MDNKVSITDVKSVLKEIREIHNISTNALDNLHNLTQNTINHAIDKAEYFEGATKMKLFQPKTSTTFASSTSSLSSASSEPASADSPSLNKNKKINNLAKKVPPDMCAYCAKKGHWVRRLRDAKKIFFFLIFLADDQKKIFFSLIFLADDQKKIFFLNFFGR</sequence>
<dbReference type="AlphaFoldDB" id="A0A2Z6SHL0"/>
<proteinExistence type="predicted"/>
<comment type="caution">
    <text evidence="2">The sequence shown here is derived from an EMBL/GenBank/DDBJ whole genome shotgun (WGS) entry which is preliminary data.</text>
</comment>
<dbReference type="EMBL" id="BEXD01004359">
    <property type="protein sequence ID" value="GBC10160.1"/>
    <property type="molecule type" value="Genomic_DNA"/>
</dbReference>
<name>A0A2Z6SHL0_9GLOM</name>
<keyword evidence="3" id="KW-1185">Reference proteome</keyword>
<evidence type="ECO:0000313" key="3">
    <source>
        <dbReference type="Proteomes" id="UP000247702"/>
    </source>
</evidence>
<organism evidence="2 3">
    <name type="scientific">Rhizophagus clarus</name>
    <dbReference type="NCBI Taxonomy" id="94130"/>
    <lineage>
        <taxon>Eukaryota</taxon>
        <taxon>Fungi</taxon>
        <taxon>Fungi incertae sedis</taxon>
        <taxon>Mucoromycota</taxon>
        <taxon>Glomeromycotina</taxon>
        <taxon>Glomeromycetes</taxon>
        <taxon>Glomerales</taxon>
        <taxon>Glomeraceae</taxon>
        <taxon>Rhizophagus</taxon>
    </lineage>
</organism>